<feature type="domain" description="SRCR" evidence="12">
    <location>
        <begin position="353"/>
        <end position="448"/>
    </location>
</feature>
<dbReference type="Gene3D" id="3.10.250.10">
    <property type="entry name" value="SRCR-like domain"/>
    <property type="match status" value="1"/>
</dbReference>
<feature type="compositionally biased region" description="Low complexity" evidence="10">
    <location>
        <begin position="324"/>
        <end position="339"/>
    </location>
</feature>
<evidence type="ECO:0000256" key="4">
    <source>
        <dbReference type="ARBA" id="ARBA00022989"/>
    </source>
</evidence>
<dbReference type="Pfam" id="PF01391">
    <property type="entry name" value="Collagen"/>
    <property type="match status" value="2"/>
</dbReference>
<accession>A0A8C7GTX3</accession>
<keyword evidence="8" id="KW-0325">Glycoprotein</keyword>
<evidence type="ECO:0000256" key="2">
    <source>
        <dbReference type="ARBA" id="ARBA00022692"/>
    </source>
</evidence>
<dbReference type="PANTHER" id="PTHR48071">
    <property type="entry name" value="SRCR DOMAIN-CONTAINING PROTEIN"/>
    <property type="match status" value="1"/>
</dbReference>
<keyword evidence="7" id="KW-0675">Receptor</keyword>
<comment type="subcellular location">
    <subcellularLocation>
        <location evidence="1">Membrane</location>
        <topology evidence="1">Single-pass type II membrane protein</topology>
    </subcellularLocation>
</comment>
<dbReference type="SUPFAM" id="SSF56487">
    <property type="entry name" value="SRCR-like"/>
    <property type="match status" value="1"/>
</dbReference>
<keyword evidence="5 11" id="KW-0472">Membrane</keyword>
<keyword evidence="6 9" id="KW-1015">Disulfide bond</keyword>
<protein>
    <submittedName>
        <fullName evidence="13">Macrophage receptor with collagenous structure</fullName>
    </submittedName>
</protein>
<evidence type="ECO:0000256" key="6">
    <source>
        <dbReference type="ARBA" id="ARBA00023157"/>
    </source>
</evidence>
<evidence type="ECO:0000256" key="9">
    <source>
        <dbReference type="PROSITE-ProRule" id="PRU00196"/>
    </source>
</evidence>
<feature type="compositionally biased region" description="Low complexity" evidence="10">
    <location>
        <begin position="229"/>
        <end position="239"/>
    </location>
</feature>
<dbReference type="InterPro" id="IPR008160">
    <property type="entry name" value="Collagen"/>
</dbReference>
<keyword evidence="14" id="KW-1185">Reference proteome</keyword>
<dbReference type="InterPro" id="IPR001190">
    <property type="entry name" value="SRCR"/>
</dbReference>
<dbReference type="SMART" id="SM00202">
    <property type="entry name" value="SR"/>
    <property type="match status" value="1"/>
</dbReference>
<evidence type="ECO:0000256" key="5">
    <source>
        <dbReference type="ARBA" id="ARBA00023136"/>
    </source>
</evidence>
<dbReference type="InterPro" id="IPR036772">
    <property type="entry name" value="SRCR-like_dom_sf"/>
</dbReference>
<evidence type="ECO:0000256" key="3">
    <source>
        <dbReference type="ARBA" id="ARBA00022968"/>
    </source>
</evidence>
<evidence type="ECO:0000256" key="8">
    <source>
        <dbReference type="ARBA" id="ARBA00023180"/>
    </source>
</evidence>
<gene>
    <name evidence="13" type="primary">MARCO</name>
</gene>
<dbReference type="Proteomes" id="UP000694557">
    <property type="component" value="Unassembled WGS sequence"/>
</dbReference>
<feature type="transmembrane region" description="Helical" evidence="11">
    <location>
        <begin position="52"/>
        <end position="75"/>
    </location>
</feature>
<sequence>METSVERGEDHISSIYQSNPLLDLDMKLSRTDMYTFQSSDLKPAKARGAQRCLNVIVVYLVLLTALNIFLLYKVFSMESSCFSSSGSRTTMLTDIHIPLGMNQEEDLRTLARNTSLESNSLRGDLGRLQTQVSSLCGEDGQLGQLRTDLGVVNASTTLLQDTVKTLRFLKASPGPQGPIGPPGARGATGVRGEKGDTGETGQKGDPGVDGQTGDKGNPGEPGPKGEDGATGPQGPAGAPDSAATNCSGLPGLPGPQGPKGDMGHIGLPGISGQNGTKGDTGVQGRDGVKGARGLKGDTGPTGEPGPIGPEGPRGPAGVNGTRGLAGLPGLQGSPGSQGPRGEKGERAAGPSNVRIVGGVTRGRVEVMWLGQWGTVCDDSFDTVDGTVLCKTLGYQRASAVFTASPGVGKIWFDDLRCTGTEASVFDCPHNGMGINNCQHNEDAGVQCV</sequence>
<dbReference type="Pfam" id="PF00530">
    <property type="entry name" value="SRCR"/>
    <property type="match status" value="1"/>
</dbReference>
<dbReference type="PANTHER" id="PTHR48071:SF18">
    <property type="entry name" value="DELETED IN MALIGNANT BRAIN TUMORS 1 PROTEIN-RELATED"/>
    <property type="match status" value="1"/>
</dbReference>
<evidence type="ECO:0000256" key="7">
    <source>
        <dbReference type="ARBA" id="ARBA00023170"/>
    </source>
</evidence>
<dbReference type="PROSITE" id="PS50287">
    <property type="entry name" value="SRCR_2"/>
    <property type="match status" value="1"/>
</dbReference>
<feature type="region of interest" description="Disordered" evidence="10">
    <location>
        <begin position="170"/>
        <end position="351"/>
    </location>
</feature>
<feature type="disulfide bond" evidence="9">
    <location>
        <begin position="417"/>
        <end position="427"/>
    </location>
</feature>
<reference evidence="13" key="2">
    <citation type="submission" date="2025-09" db="UniProtKB">
        <authorList>
            <consortium name="Ensembl"/>
        </authorList>
    </citation>
    <scope>IDENTIFICATION</scope>
</reference>
<dbReference type="PROSITE" id="PS00420">
    <property type="entry name" value="SRCR_1"/>
    <property type="match status" value="1"/>
</dbReference>
<name>A0A8C7GTX3_ONCKI</name>
<evidence type="ECO:0000256" key="10">
    <source>
        <dbReference type="SAM" id="MobiDB-lite"/>
    </source>
</evidence>
<keyword evidence="3" id="KW-0735">Signal-anchor</keyword>
<keyword evidence="4 11" id="KW-1133">Transmembrane helix</keyword>
<proteinExistence type="predicted"/>
<dbReference type="Ensembl" id="ENSOKIT00005048915.1">
    <property type="protein sequence ID" value="ENSOKIP00005046390.1"/>
    <property type="gene ID" value="ENSOKIG00005019499.1"/>
</dbReference>
<dbReference type="GeneTree" id="ENSGT00950000183074"/>
<evidence type="ECO:0000256" key="11">
    <source>
        <dbReference type="SAM" id="Phobius"/>
    </source>
</evidence>
<evidence type="ECO:0000313" key="13">
    <source>
        <dbReference type="Ensembl" id="ENSOKIP00005046390.1"/>
    </source>
</evidence>
<evidence type="ECO:0000313" key="14">
    <source>
        <dbReference type="Proteomes" id="UP000694557"/>
    </source>
</evidence>
<keyword evidence="2 11" id="KW-0812">Transmembrane</keyword>
<dbReference type="FunFam" id="3.10.250.10:FF:000011">
    <property type="entry name" value="Scavenger receptor class A member 5"/>
    <property type="match status" value="1"/>
</dbReference>
<dbReference type="PRINTS" id="PR00258">
    <property type="entry name" value="SPERACTRCPTR"/>
</dbReference>
<organism evidence="13 14">
    <name type="scientific">Oncorhynchus kisutch</name>
    <name type="common">Coho salmon</name>
    <name type="synonym">Salmo kisutch</name>
    <dbReference type="NCBI Taxonomy" id="8019"/>
    <lineage>
        <taxon>Eukaryota</taxon>
        <taxon>Metazoa</taxon>
        <taxon>Chordata</taxon>
        <taxon>Craniata</taxon>
        <taxon>Vertebrata</taxon>
        <taxon>Euteleostomi</taxon>
        <taxon>Actinopterygii</taxon>
        <taxon>Neopterygii</taxon>
        <taxon>Teleostei</taxon>
        <taxon>Protacanthopterygii</taxon>
        <taxon>Salmoniformes</taxon>
        <taxon>Salmonidae</taxon>
        <taxon>Salmoninae</taxon>
        <taxon>Oncorhynchus</taxon>
    </lineage>
</organism>
<evidence type="ECO:0000256" key="1">
    <source>
        <dbReference type="ARBA" id="ARBA00004606"/>
    </source>
</evidence>
<reference evidence="13" key="1">
    <citation type="submission" date="2025-08" db="UniProtKB">
        <authorList>
            <consortium name="Ensembl"/>
        </authorList>
    </citation>
    <scope>IDENTIFICATION</scope>
</reference>
<comment type="caution">
    <text evidence="9">Lacks conserved residue(s) required for the propagation of feature annotation.</text>
</comment>
<evidence type="ECO:0000259" key="12">
    <source>
        <dbReference type="PROSITE" id="PS50287"/>
    </source>
</evidence>
<dbReference type="AlphaFoldDB" id="A0A8C7GTX3"/>
<dbReference type="GO" id="GO:0016020">
    <property type="term" value="C:membrane"/>
    <property type="evidence" value="ECO:0007669"/>
    <property type="project" value="UniProtKB-SubCell"/>
</dbReference>